<protein>
    <submittedName>
        <fullName evidence="1">Transposable element Tcb2 transposase</fullName>
    </submittedName>
</protein>
<dbReference type="GO" id="GO:0003676">
    <property type="term" value="F:nucleic acid binding"/>
    <property type="evidence" value="ECO:0007669"/>
    <property type="project" value="InterPro"/>
</dbReference>
<name>A0A8X7BK27_TRICX</name>
<accession>A0A8X7BK27</accession>
<dbReference type="InterPro" id="IPR036397">
    <property type="entry name" value="RNaseH_sf"/>
</dbReference>
<dbReference type="Gene3D" id="3.30.420.10">
    <property type="entry name" value="Ribonuclease H-like superfamily/Ribonuclease H"/>
    <property type="match status" value="1"/>
</dbReference>
<keyword evidence="2" id="KW-1185">Reference proteome</keyword>
<dbReference type="EMBL" id="BMAU01021421">
    <property type="protein sequence ID" value="GFY34095.1"/>
    <property type="molecule type" value="Genomic_DNA"/>
</dbReference>
<evidence type="ECO:0000313" key="1">
    <source>
        <dbReference type="EMBL" id="GFY34095.1"/>
    </source>
</evidence>
<gene>
    <name evidence="1" type="primary">TCB2_267</name>
    <name evidence="1" type="ORF">TNCV_4982981</name>
</gene>
<proteinExistence type="predicted"/>
<sequence>MDPACQVGTVQRHGGSFMIWGIFSWYCLGSLVRVPTSLNAIGYVELLGDYLHSFCSVIRTDVLEQGMKGYHTAPMNHTELWTAFANIWQVFPVERFQKLVECIPYCVAAVIKVIGGPTRYWVGIPNSVTLQCNILSLVLSEMLIFILINCLKCDSCYLALGGLTMTRMNTD</sequence>
<reference evidence="1" key="1">
    <citation type="submission" date="2020-08" db="EMBL/GenBank/DDBJ databases">
        <title>Multicomponent nature underlies the extraordinary mechanical properties of spider dragline silk.</title>
        <authorList>
            <person name="Kono N."/>
            <person name="Nakamura H."/>
            <person name="Mori M."/>
            <person name="Yoshida Y."/>
            <person name="Ohtoshi R."/>
            <person name="Malay A.D."/>
            <person name="Moran D.A.P."/>
            <person name="Tomita M."/>
            <person name="Numata K."/>
            <person name="Arakawa K."/>
        </authorList>
    </citation>
    <scope>NUCLEOTIDE SEQUENCE</scope>
</reference>
<evidence type="ECO:0000313" key="2">
    <source>
        <dbReference type="Proteomes" id="UP000887159"/>
    </source>
</evidence>
<dbReference type="Proteomes" id="UP000887159">
    <property type="component" value="Unassembled WGS sequence"/>
</dbReference>
<organism evidence="1 2">
    <name type="scientific">Trichonephila clavipes</name>
    <name type="common">Golden silk orbweaver</name>
    <name type="synonym">Nephila clavipes</name>
    <dbReference type="NCBI Taxonomy" id="2585209"/>
    <lineage>
        <taxon>Eukaryota</taxon>
        <taxon>Metazoa</taxon>
        <taxon>Ecdysozoa</taxon>
        <taxon>Arthropoda</taxon>
        <taxon>Chelicerata</taxon>
        <taxon>Arachnida</taxon>
        <taxon>Araneae</taxon>
        <taxon>Araneomorphae</taxon>
        <taxon>Entelegynae</taxon>
        <taxon>Araneoidea</taxon>
        <taxon>Nephilidae</taxon>
        <taxon>Trichonephila</taxon>
    </lineage>
</organism>
<dbReference type="AlphaFoldDB" id="A0A8X7BK27"/>
<comment type="caution">
    <text evidence="1">The sequence shown here is derived from an EMBL/GenBank/DDBJ whole genome shotgun (WGS) entry which is preliminary data.</text>
</comment>